<dbReference type="GO" id="GO:0016020">
    <property type="term" value="C:membrane"/>
    <property type="evidence" value="ECO:0007669"/>
    <property type="project" value="UniProtKB-SubCell"/>
</dbReference>
<dbReference type="Gene3D" id="3.40.190.10">
    <property type="entry name" value="Periplasmic binding protein-like II"/>
    <property type="match status" value="3"/>
</dbReference>
<dbReference type="GO" id="GO:1901701">
    <property type="term" value="P:cellular response to oxygen-containing compound"/>
    <property type="evidence" value="ECO:0007669"/>
    <property type="project" value="UniProtKB-ARBA"/>
</dbReference>
<dbReference type="PANTHER" id="PTHR18966">
    <property type="entry name" value="IONOTROPIC GLUTAMATE RECEPTOR"/>
    <property type="match status" value="1"/>
</dbReference>
<evidence type="ECO:0000256" key="16">
    <source>
        <dbReference type="SAM" id="SignalP"/>
    </source>
</evidence>
<keyword evidence="14" id="KW-1015">Disulfide bond</keyword>
<dbReference type="Gene3D" id="1.10.287.70">
    <property type="match status" value="1"/>
</dbReference>
<dbReference type="CDD" id="cd13686">
    <property type="entry name" value="GluR_Plant"/>
    <property type="match status" value="1"/>
</dbReference>
<keyword evidence="3 13" id="KW-0813">Transport</keyword>
<dbReference type="FunFam" id="1.10.287.70:FF:000037">
    <property type="entry name" value="Glutamate receptor"/>
    <property type="match status" value="1"/>
</dbReference>
<dbReference type="SMART" id="SM00079">
    <property type="entry name" value="PBPe"/>
    <property type="match status" value="1"/>
</dbReference>
<keyword evidence="4 15" id="KW-0812">Transmembrane</keyword>
<proteinExistence type="inferred from homology"/>
<sequence length="905" mass="101545">MNLLWVMVYLCYMFIVGFSKEISKRDDVHIGAVFSFGTITGKVAKIAMDAAVADVNSDPSILGHRKLVLSTHDSNYSGFLSIIGGLQYMETNTVAIIGPQTSGMAHVLSHLANELHTPMLSFTALDPSLSSLQYPYFIQTAPNDLFQMTAIADMVSYFSYAEVIVVYTDDEQSRGSIIALSEKLAERRCKISYKAVLSPEALATNEEIMNELVKVTLMESRVIIVHAYAVIGLKVFDMARKLRMMDKGYVWIATAWLSTVLDSDVDSLMDAKSIQGVITLRPHTSNSERKRAFFSRWEKLSNGSIKLNPYGLYAYDTVWIIANAVKVLLDHGGIISFSNNSNLNGLAKGVLNLGALRTFDAGKEMLSNILRTNMTGLTGKIAFDLDKSIIRPSYDILNVIGRGDKQIGYWSNYSGLSVVPPEILYRKAFIRSSSNQKLSGVVWPGETTVRPRGWVFPHNGRKLRIGIPDRFSYKEFVSRDEDTNEIHGYCVDVFLAAVNLLSYAVPYEFILFGDKKKNPSYMELVFDAAVGDIAIVTNRTKIVDFTQPYIESGLVVVAPVRKLNSSPLAFMRPFTLSMWAVTGAFFLIVGVVIWILEHRINDEFRGPPKKQFLTILWFGFSTLFFAHRENTMSTLGRIVLIIWMFVVLIITSSYTASLTSILTVQQLAPSIRGIDSLITSNDHIGFQVGSFAESYLREELNIAKSRLIPLGSPQEYADAINRGRVAAVVDERPYVDLFLSKYCMFQVVGREFTRSGWGFAFPRDSPLAVDMSTAILTLSENGELQKIHDKWLNTRACGQSTSVDSDQLQLKSFWGLFLLCGIVCFLALLLYFGSIVHKFMRYFPEQSEPSSGGSSRSMRLQRFLSFVDEKEEKLENYKLKRKQTEILSRGEDGSRRNEAEGSFSW</sequence>
<evidence type="ECO:0000256" key="13">
    <source>
        <dbReference type="PIRNR" id="PIRNR037090"/>
    </source>
</evidence>
<evidence type="ECO:0000256" key="5">
    <source>
        <dbReference type="ARBA" id="ARBA00022729"/>
    </source>
</evidence>
<comment type="function">
    <text evidence="13">Glutamate-gated receptor that probably acts as non-selective cation channel.</text>
</comment>
<organism evidence="18 19">
    <name type="scientific">Buddleja alternifolia</name>
    <dbReference type="NCBI Taxonomy" id="168488"/>
    <lineage>
        <taxon>Eukaryota</taxon>
        <taxon>Viridiplantae</taxon>
        <taxon>Streptophyta</taxon>
        <taxon>Embryophyta</taxon>
        <taxon>Tracheophyta</taxon>
        <taxon>Spermatophyta</taxon>
        <taxon>Magnoliopsida</taxon>
        <taxon>eudicotyledons</taxon>
        <taxon>Gunneridae</taxon>
        <taxon>Pentapetalae</taxon>
        <taxon>asterids</taxon>
        <taxon>lamiids</taxon>
        <taxon>Lamiales</taxon>
        <taxon>Scrophulariaceae</taxon>
        <taxon>Buddlejeae</taxon>
        <taxon>Buddleja</taxon>
    </lineage>
</organism>
<evidence type="ECO:0000256" key="8">
    <source>
        <dbReference type="ARBA" id="ARBA00023136"/>
    </source>
</evidence>
<feature type="transmembrane region" description="Helical" evidence="15">
    <location>
        <begin position="576"/>
        <end position="596"/>
    </location>
</feature>
<dbReference type="GO" id="GO:0007165">
    <property type="term" value="P:signal transduction"/>
    <property type="evidence" value="ECO:0007669"/>
    <property type="project" value="UniProtKB-ARBA"/>
</dbReference>
<dbReference type="AlphaFoldDB" id="A0AAV6WCC1"/>
<keyword evidence="8 13" id="KW-0472">Membrane</keyword>
<dbReference type="PIRSF" id="PIRSF037090">
    <property type="entry name" value="Iontro_Glu-like_rcpt_pln"/>
    <property type="match status" value="1"/>
</dbReference>
<keyword evidence="11 13" id="KW-1071">Ligand-gated ion channel</keyword>
<dbReference type="GO" id="GO:0009611">
    <property type="term" value="P:response to wounding"/>
    <property type="evidence" value="ECO:0007669"/>
    <property type="project" value="UniProtKB-ARBA"/>
</dbReference>
<accession>A0AAV6WCC1</accession>
<feature type="transmembrane region" description="Helical" evidence="15">
    <location>
        <begin position="638"/>
        <end position="662"/>
    </location>
</feature>
<dbReference type="SUPFAM" id="SSF53822">
    <property type="entry name" value="Periplasmic binding protein-like I"/>
    <property type="match status" value="1"/>
</dbReference>
<dbReference type="FunFam" id="3.40.50.2300:FF:000081">
    <property type="entry name" value="Glutamate receptor"/>
    <property type="match status" value="1"/>
</dbReference>
<dbReference type="CDD" id="cd19990">
    <property type="entry name" value="PBP1_GABAb_receptor_plant"/>
    <property type="match status" value="1"/>
</dbReference>
<reference evidence="18" key="1">
    <citation type="submission" date="2019-10" db="EMBL/GenBank/DDBJ databases">
        <authorList>
            <person name="Zhang R."/>
            <person name="Pan Y."/>
            <person name="Wang J."/>
            <person name="Ma R."/>
            <person name="Yu S."/>
        </authorList>
    </citation>
    <scope>NUCLEOTIDE SEQUENCE</scope>
    <source>
        <strain evidence="18">LA-IB0</strain>
        <tissue evidence="18">Leaf</tissue>
    </source>
</reference>
<evidence type="ECO:0000256" key="6">
    <source>
        <dbReference type="ARBA" id="ARBA00022989"/>
    </source>
</evidence>
<evidence type="ECO:0000259" key="17">
    <source>
        <dbReference type="SMART" id="SM00079"/>
    </source>
</evidence>
<feature type="signal peptide" evidence="16">
    <location>
        <begin position="1"/>
        <end position="19"/>
    </location>
</feature>
<protein>
    <recommendedName>
        <fullName evidence="13">Glutamate receptor</fullName>
    </recommendedName>
</protein>
<dbReference type="FunFam" id="3.40.190.10:FF:000054">
    <property type="entry name" value="Glutamate receptor"/>
    <property type="match status" value="1"/>
</dbReference>
<dbReference type="InterPro" id="IPR017103">
    <property type="entry name" value="Iontropic_Glu_rcpt_pln"/>
</dbReference>
<dbReference type="InterPro" id="IPR015683">
    <property type="entry name" value="Ionotropic_Glu_rcpt"/>
</dbReference>
<keyword evidence="7 13" id="KW-0406">Ion transport</keyword>
<dbReference type="InterPro" id="IPR028082">
    <property type="entry name" value="Peripla_BP_I"/>
</dbReference>
<dbReference type="Proteomes" id="UP000826271">
    <property type="component" value="Unassembled WGS sequence"/>
</dbReference>
<evidence type="ECO:0000256" key="11">
    <source>
        <dbReference type="ARBA" id="ARBA00023286"/>
    </source>
</evidence>
<feature type="chain" id="PRO_5043832124" description="Glutamate receptor" evidence="16">
    <location>
        <begin position="20"/>
        <end position="905"/>
    </location>
</feature>
<dbReference type="FunFam" id="3.40.190.10:FF:000175">
    <property type="entry name" value="Glutamate receptor"/>
    <property type="match status" value="1"/>
</dbReference>
<keyword evidence="19" id="KW-1185">Reference proteome</keyword>
<keyword evidence="12 13" id="KW-0407">Ion channel</keyword>
<comment type="caution">
    <text evidence="18">The sequence shown here is derived from an EMBL/GenBank/DDBJ whole genome shotgun (WGS) entry which is preliminary data.</text>
</comment>
<dbReference type="InterPro" id="IPR001320">
    <property type="entry name" value="Iontro_rcpt_C"/>
</dbReference>
<keyword evidence="10" id="KW-0325">Glycoprotein</keyword>
<name>A0AAV6WCC1_9LAMI</name>
<feature type="disulfide bond" evidence="14">
    <location>
        <begin position="743"/>
        <end position="797"/>
    </location>
</feature>
<evidence type="ECO:0000256" key="2">
    <source>
        <dbReference type="ARBA" id="ARBA00008685"/>
    </source>
</evidence>
<evidence type="ECO:0000256" key="1">
    <source>
        <dbReference type="ARBA" id="ARBA00004141"/>
    </source>
</evidence>
<evidence type="ECO:0000256" key="10">
    <source>
        <dbReference type="ARBA" id="ARBA00023180"/>
    </source>
</evidence>
<dbReference type="GO" id="GO:0015276">
    <property type="term" value="F:ligand-gated monoatomic ion channel activity"/>
    <property type="evidence" value="ECO:0007669"/>
    <property type="project" value="InterPro"/>
</dbReference>
<evidence type="ECO:0000313" key="18">
    <source>
        <dbReference type="EMBL" id="KAG8368936.1"/>
    </source>
</evidence>
<evidence type="ECO:0000256" key="12">
    <source>
        <dbReference type="ARBA" id="ARBA00023303"/>
    </source>
</evidence>
<comment type="similarity">
    <text evidence="2 13">Belongs to the glutamate-gated ion channel (TC 1.A.10.1) family.</text>
</comment>
<evidence type="ECO:0000256" key="7">
    <source>
        <dbReference type="ARBA" id="ARBA00023065"/>
    </source>
</evidence>
<feature type="transmembrane region" description="Helical" evidence="15">
    <location>
        <begin position="813"/>
        <end position="832"/>
    </location>
</feature>
<dbReference type="SUPFAM" id="SSF53850">
    <property type="entry name" value="Periplasmic binding protein-like II"/>
    <property type="match status" value="1"/>
</dbReference>
<evidence type="ECO:0000256" key="15">
    <source>
        <dbReference type="SAM" id="Phobius"/>
    </source>
</evidence>
<gene>
    <name evidence="18" type="ORF">BUALT_Bualt15G0098200</name>
</gene>
<evidence type="ECO:0000256" key="3">
    <source>
        <dbReference type="ARBA" id="ARBA00022448"/>
    </source>
</evidence>
<keyword evidence="9 13" id="KW-0675">Receptor</keyword>
<keyword evidence="5 16" id="KW-0732">Signal</keyword>
<evidence type="ECO:0000313" key="19">
    <source>
        <dbReference type="Proteomes" id="UP000826271"/>
    </source>
</evidence>
<dbReference type="Pfam" id="PF01094">
    <property type="entry name" value="ANF_receptor"/>
    <property type="match status" value="1"/>
</dbReference>
<dbReference type="EMBL" id="WHWC01000015">
    <property type="protein sequence ID" value="KAG8368936.1"/>
    <property type="molecule type" value="Genomic_DNA"/>
</dbReference>
<dbReference type="Gene3D" id="3.40.50.2300">
    <property type="match status" value="2"/>
</dbReference>
<keyword evidence="6 15" id="KW-1133">Transmembrane helix</keyword>
<dbReference type="Pfam" id="PF00060">
    <property type="entry name" value="Lig_chan"/>
    <property type="match status" value="1"/>
</dbReference>
<comment type="subcellular location">
    <subcellularLocation>
        <location evidence="1">Membrane</location>
        <topology evidence="1">Multi-pass membrane protein</topology>
    </subcellularLocation>
</comment>
<evidence type="ECO:0000256" key="4">
    <source>
        <dbReference type="ARBA" id="ARBA00022692"/>
    </source>
</evidence>
<evidence type="ECO:0000256" key="14">
    <source>
        <dbReference type="PIRSR" id="PIRSR037090-50"/>
    </source>
</evidence>
<feature type="domain" description="Ionotropic glutamate receptor C-terminal" evidence="17">
    <location>
        <begin position="464"/>
        <end position="794"/>
    </location>
</feature>
<evidence type="ECO:0000256" key="9">
    <source>
        <dbReference type="ARBA" id="ARBA00023170"/>
    </source>
</evidence>
<dbReference type="InterPro" id="IPR001828">
    <property type="entry name" value="ANF_lig-bd_rcpt"/>
</dbReference>
<dbReference type="InterPro" id="IPR044440">
    <property type="entry name" value="GABAb_receptor_plant_PBP1"/>
</dbReference>